<sequence length="133" mass="14502">MSQPTIRAALEAALASLAPAIETAWQNVPYTPVTGRPYQAAYLLPAEPDNRSMGDGSRQERGVFQVSLMYPPGQGSAAAGARAEMIAALFRRGASFSKNDVTVQIERTPEIADGREDGDRWMVPVKIRYFCNL</sequence>
<gene>
    <name evidence="1" type="ORF">ASR47_10058</name>
</gene>
<dbReference type="Gene3D" id="3.30.2000.20">
    <property type="match status" value="1"/>
</dbReference>
<comment type="caution">
    <text evidence="1">The sequence shown here is derived from an EMBL/GenBank/DDBJ whole genome shotgun (WGS) entry which is preliminary data.</text>
</comment>
<evidence type="ECO:0000313" key="1">
    <source>
        <dbReference type="EMBL" id="OBV38055.1"/>
    </source>
</evidence>
<dbReference type="AlphaFoldDB" id="A0A1A7C005"/>
<dbReference type="Pfam" id="PF13554">
    <property type="entry name" value="Phage_tail_terminator_5"/>
    <property type="match status" value="1"/>
</dbReference>
<dbReference type="RefSeq" id="WP_065308952.1">
    <property type="nucleotide sequence ID" value="NZ_LOCQ01000058.1"/>
</dbReference>
<proteinExistence type="predicted"/>
<protein>
    <submittedName>
        <fullName evidence="1">Uncharacterized protein</fullName>
    </submittedName>
</protein>
<dbReference type="EMBL" id="LOCQ01000058">
    <property type="protein sequence ID" value="OBV38055.1"/>
    <property type="molecule type" value="Genomic_DNA"/>
</dbReference>
<dbReference type="STRING" id="1747903.ASR47_10058"/>
<accession>A0A1A7C005</accession>
<reference evidence="1 2" key="1">
    <citation type="submission" date="2016-04" db="EMBL/GenBank/DDBJ databases">
        <title>Draft genome sequence of Janthinobacterium psychrotolerans sp. nov., isolated from freshwater sediments in Denmark.</title>
        <authorList>
            <person name="Gong X."/>
            <person name="Skrivergaard S."/>
            <person name="Korsgaard B.S."/>
            <person name="Schreiber L."/>
            <person name="Marshall I.P."/>
            <person name="Finster K."/>
            <person name="Schramm A."/>
        </authorList>
    </citation>
    <scope>NUCLEOTIDE SEQUENCE [LARGE SCALE GENOMIC DNA]</scope>
    <source>
        <strain evidence="1 2">S3-2</strain>
    </source>
</reference>
<dbReference type="OrthoDB" id="8703132at2"/>
<organism evidence="1 2">
    <name type="scientific">Janthinobacterium psychrotolerans</name>
    <dbReference type="NCBI Taxonomy" id="1747903"/>
    <lineage>
        <taxon>Bacteria</taxon>
        <taxon>Pseudomonadati</taxon>
        <taxon>Pseudomonadota</taxon>
        <taxon>Betaproteobacteria</taxon>
        <taxon>Burkholderiales</taxon>
        <taxon>Oxalobacteraceae</taxon>
        <taxon>Janthinobacterium</taxon>
    </lineage>
</organism>
<dbReference type="Proteomes" id="UP000092713">
    <property type="component" value="Unassembled WGS sequence"/>
</dbReference>
<dbReference type="InterPro" id="IPR025395">
    <property type="entry name" value="Phage_tail_terminator-like"/>
</dbReference>
<name>A0A1A7C005_9BURK</name>
<keyword evidence="2" id="KW-1185">Reference proteome</keyword>
<evidence type="ECO:0000313" key="2">
    <source>
        <dbReference type="Proteomes" id="UP000092713"/>
    </source>
</evidence>